<comment type="caution">
    <text evidence="7">The sequence shown here is derived from an EMBL/GenBank/DDBJ whole genome shotgun (WGS) entry which is preliminary data.</text>
</comment>
<evidence type="ECO:0000256" key="1">
    <source>
        <dbReference type="ARBA" id="ARBA00004613"/>
    </source>
</evidence>
<dbReference type="PROSITE" id="PS50240">
    <property type="entry name" value="TRYPSIN_DOM"/>
    <property type="match status" value="1"/>
</dbReference>
<keyword evidence="8" id="KW-1185">Reference proteome</keyword>
<dbReference type="InterPro" id="IPR043504">
    <property type="entry name" value="Peptidase_S1_PA_chymotrypsin"/>
</dbReference>
<feature type="non-terminal residue" evidence="7">
    <location>
        <position position="1"/>
    </location>
</feature>
<dbReference type="Pfam" id="PF00014">
    <property type="entry name" value="Kunitz_BPTI"/>
    <property type="match status" value="1"/>
</dbReference>
<dbReference type="GO" id="GO:0006508">
    <property type="term" value="P:proteolysis"/>
    <property type="evidence" value="ECO:0007669"/>
    <property type="project" value="InterPro"/>
</dbReference>
<keyword evidence="2" id="KW-0964">Secreted</keyword>
<dbReference type="SUPFAM" id="SSF50494">
    <property type="entry name" value="Trypsin-like serine proteases"/>
    <property type="match status" value="1"/>
</dbReference>
<comment type="subcellular location">
    <subcellularLocation>
        <location evidence="1">Secreted</location>
    </subcellularLocation>
</comment>
<dbReference type="InterPro" id="IPR001314">
    <property type="entry name" value="Peptidase_S1A"/>
</dbReference>
<evidence type="ECO:0000256" key="3">
    <source>
        <dbReference type="ARBA" id="ARBA00023157"/>
    </source>
</evidence>
<evidence type="ECO:0000259" key="5">
    <source>
        <dbReference type="PROSITE" id="PS50240"/>
    </source>
</evidence>
<dbReference type="EMBL" id="CAXKWB010013991">
    <property type="protein sequence ID" value="CAL4109371.1"/>
    <property type="molecule type" value="Genomic_DNA"/>
</dbReference>
<evidence type="ECO:0000256" key="2">
    <source>
        <dbReference type="ARBA" id="ARBA00022525"/>
    </source>
</evidence>
<name>A0AAV2R2K4_MEGNR</name>
<protein>
    <submittedName>
        <fullName evidence="7">Uncharacterized protein</fullName>
    </submittedName>
</protein>
<dbReference type="SUPFAM" id="SSF57362">
    <property type="entry name" value="BPTI-like"/>
    <property type="match status" value="1"/>
</dbReference>
<feature type="transmembrane region" description="Helical" evidence="4">
    <location>
        <begin position="21"/>
        <end position="41"/>
    </location>
</feature>
<reference evidence="7 8" key="1">
    <citation type="submission" date="2024-05" db="EMBL/GenBank/DDBJ databases">
        <authorList>
            <person name="Wallberg A."/>
        </authorList>
    </citation>
    <scope>NUCLEOTIDE SEQUENCE [LARGE SCALE GENOMIC DNA]</scope>
</reference>
<keyword evidence="4" id="KW-1133">Transmembrane helix</keyword>
<dbReference type="InterPro" id="IPR002223">
    <property type="entry name" value="Kunitz_BPTI"/>
</dbReference>
<feature type="domain" description="Peptidase S1" evidence="5">
    <location>
        <begin position="168"/>
        <end position="414"/>
    </location>
</feature>
<organism evidence="7 8">
    <name type="scientific">Meganyctiphanes norvegica</name>
    <name type="common">Northern krill</name>
    <name type="synonym">Thysanopoda norvegica</name>
    <dbReference type="NCBI Taxonomy" id="48144"/>
    <lineage>
        <taxon>Eukaryota</taxon>
        <taxon>Metazoa</taxon>
        <taxon>Ecdysozoa</taxon>
        <taxon>Arthropoda</taxon>
        <taxon>Crustacea</taxon>
        <taxon>Multicrustacea</taxon>
        <taxon>Malacostraca</taxon>
        <taxon>Eumalacostraca</taxon>
        <taxon>Eucarida</taxon>
        <taxon>Euphausiacea</taxon>
        <taxon>Euphausiidae</taxon>
        <taxon>Meganyctiphanes</taxon>
    </lineage>
</organism>
<dbReference type="SMART" id="SM00131">
    <property type="entry name" value="KU"/>
    <property type="match status" value="1"/>
</dbReference>
<dbReference type="Gene3D" id="4.10.410.10">
    <property type="entry name" value="Pancreatic trypsin inhibitor Kunitz domain"/>
    <property type="match status" value="1"/>
</dbReference>
<dbReference type="PRINTS" id="PR00722">
    <property type="entry name" value="CHYMOTRYPSIN"/>
</dbReference>
<dbReference type="FunFam" id="2.40.10.10:FF:000038">
    <property type="entry name" value="Serine protease"/>
    <property type="match status" value="1"/>
</dbReference>
<dbReference type="GO" id="GO:0004867">
    <property type="term" value="F:serine-type endopeptidase inhibitor activity"/>
    <property type="evidence" value="ECO:0007669"/>
    <property type="project" value="InterPro"/>
</dbReference>
<sequence>QDAAHRKRTQQGYKERERTVTSMRLIYAVVVSLVLMMLIWASECKPQLHQVVHGRQPGCTVRPDPGECRGAFPRYYYNPENDQCDCFLFGGCDEEGVIFTWLRLEDCVGACVPGNKEAGPACQQVTADEVIRFITPGKSLTSAPPPRMTNRMTNECGIRSTNGVGVHLIGSAFQNGQAQLGEFPWMVAILDKAGNYIGGASLVHPRVALTAAHKVHEKVADNLVARIGDWDLSNTDEPTPHQNIDVATIVLHPTFDRPTLVNDLALLILQSDATLSDTVMPVCLPQPDTNFDQSSCIVTGWGKDVFGETGKYAKILKELSVPAVSHGECQRMLRNTRLGPKFTLHNSFNCAGGEGEDACTGDGGSPLVCPNPNNPNVYVQMGVVAWGIGCGVVGNPGVYGSIPQTVDWIRQVIQEQPQPQPQAVEYDIRNGPQRAFNPTK</sequence>
<evidence type="ECO:0000313" key="7">
    <source>
        <dbReference type="EMBL" id="CAL4109371.1"/>
    </source>
</evidence>
<dbReference type="SMART" id="SM00020">
    <property type="entry name" value="Tryp_SPc"/>
    <property type="match status" value="1"/>
</dbReference>
<dbReference type="PROSITE" id="PS50279">
    <property type="entry name" value="BPTI_KUNITZ_2"/>
    <property type="match status" value="1"/>
</dbReference>
<proteinExistence type="predicted"/>
<keyword evidence="4" id="KW-0812">Transmembrane</keyword>
<evidence type="ECO:0000256" key="4">
    <source>
        <dbReference type="SAM" id="Phobius"/>
    </source>
</evidence>
<dbReference type="InterPro" id="IPR009003">
    <property type="entry name" value="Peptidase_S1_PA"/>
</dbReference>
<feature type="domain" description="BPTI/Kunitz inhibitor" evidence="6">
    <location>
        <begin position="59"/>
        <end position="111"/>
    </location>
</feature>
<dbReference type="Proteomes" id="UP001497623">
    <property type="component" value="Unassembled WGS sequence"/>
</dbReference>
<dbReference type="PANTHER" id="PTHR24258:SF129">
    <property type="entry name" value="LP15124P-RELATED"/>
    <property type="match status" value="1"/>
</dbReference>
<dbReference type="AlphaFoldDB" id="A0AAV2R2K4"/>
<dbReference type="CDD" id="cd00190">
    <property type="entry name" value="Tryp_SPc"/>
    <property type="match status" value="1"/>
</dbReference>
<accession>A0AAV2R2K4</accession>
<dbReference type="Gene3D" id="2.40.10.10">
    <property type="entry name" value="Trypsin-like serine proteases"/>
    <property type="match status" value="1"/>
</dbReference>
<keyword evidence="4" id="KW-0472">Membrane</keyword>
<dbReference type="PANTHER" id="PTHR24258">
    <property type="entry name" value="SERINE PROTEASE-RELATED"/>
    <property type="match status" value="1"/>
</dbReference>
<dbReference type="GO" id="GO:0004252">
    <property type="term" value="F:serine-type endopeptidase activity"/>
    <property type="evidence" value="ECO:0007669"/>
    <property type="project" value="InterPro"/>
</dbReference>
<dbReference type="Pfam" id="PF00089">
    <property type="entry name" value="Trypsin"/>
    <property type="match status" value="1"/>
</dbReference>
<keyword evidence="3" id="KW-1015">Disulfide bond</keyword>
<dbReference type="InterPro" id="IPR001254">
    <property type="entry name" value="Trypsin_dom"/>
</dbReference>
<evidence type="ECO:0000259" key="6">
    <source>
        <dbReference type="PROSITE" id="PS50279"/>
    </source>
</evidence>
<evidence type="ECO:0000313" key="8">
    <source>
        <dbReference type="Proteomes" id="UP001497623"/>
    </source>
</evidence>
<gene>
    <name evidence="7" type="ORF">MNOR_LOCUS19094</name>
</gene>
<dbReference type="GO" id="GO:0005576">
    <property type="term" value="C:extracellular region"/>
    <property type="evidence" value="ECO:0007669"/>
    <property type="project" value="UniProtKB-SubCell"/>
</dbReference>
<dbReference type="InterPro" id="IPR036880">
    <property type="entry name" value="Kunitz_BPTI_sf"/>
</dbReference>